<accession>A0A1B6IQS9</accession>
<name>A0A1B6IQS9_9HEMI</name>
<gene>
    <name evidence="2" type="ORF">g.34958</name>
</gene>
<organism evidence="2">
    <name type="scientific">Homalodisca liturata</name>
    <dbReference type="NCBI Taxonomy" id="320908"/>
    <lineage>
        <taxon>Eukaryota</taxon>
        <taxon>Metazoa</taxon>
        <taxon>Ecdysozoa</taxon>
        <taxon>Arthropoda</taxon>
        <taxon>Hexapoda</taxon>
        <taxon>Insecta</taxon>
        <taxon>Pterygota</taxon>
        <taxon>Neoptera</taxon>
        <taxon>Paraneoptera</taxon>
        <taxon>Hemiptera</taxon>
        <taxon>Auchenorrhyncha</taxon>
        <taxon>Membracoidea</taxon>
        <taxon>Cicadellidae</taxon>
        <taxon>Cicadellinae</taxon>
        <taxon>Proconiini</taxon>
        <taxon>Homalodisca</taxon>
    </lineage>
</organism>
<feature type="compositionally biased region" description="Low complexity" evidence="1">
    <location>
        <begin position="546"/>
        <end position="574"/>
    </location>
</feature>
<feature type="compositionally biased region" description="Low complexity" evidence="1">
    <location>
        <begin position="292"/>
        <end position="309"/>
    </location>
</feature>
<reference evidence="2" key="1">
    <citation type="submission" date="2015-11" db="EMBL/GenBank/DDBJ databases">
        <title>De novo transcriptome assembly of four potential Pierce s Disease insect vectors from Arizona vineyards.</title>
        <authorList>
            <person name="Tassone E.E."/>
        </authorList>
    </citation>
    <scope>NUCLEOTIDE SEQUENCE</scope>
</reference>
<feature type="region of interest" description="Disordered" evidence="1">
    <location>
        <begin position="363"/>
        <end position="511"/>
    </location>
</feature>
<feature type="compositionally biased region" description="Basic and acidic residues" evidence="1">
    <location>
        <begin position="310"/>
        <end position="319"/>
    </location>
</feature>
<feature type="compositionally biased region" description="Basic residues" evidence="1">
    <location>
        <begin position="716"/>
        <end position="728"/>
    </location>
</feature>
<feature type="region of interest" description="Disordered" evidence="1">
    <location>
        <begin position="530"/>
        <end position="580"/>
    </location>
</feature>
<feature type="compositionally biased region" description="Low complexity" evidence="1">
    <location>
        <begin position="237"/>
        <end position="249"/>
    </location>
</feature>
<sequence>MGEQAWDTGKMRECRNEWSLAADTQLLTYMQQFSQKLLSETHSTLKALDSLESEVATTCVEVSNIGSRFWALSDTQFVENRVYDDDDVISPTSPISAQGIAKEDTENLVIQRLNEAINNGIQVLDSKFEVVQVVSSDSDDDEDSSPHSGVLLKPVNRYKDRPLPHLIGSAEFHSDHTLGLRDLPSDEETDEFMSASDKAYDESEDSDIESDQTKAQDILAHKENTNYRPLGLGLPRVQSQSTVSASNSSLPSGGEAEDDQKRMFSRWQPSDLWAPEDDIPKVVGDNSSNYRPPSADSSVSSAPSSNISEPVKKTSEDFGKSGSGRLPVCVQEDQDLFVDRGPLSVAHLVEPKKSIPAGGVRIFGADINPFPGRNQIREESVERSSSKSNQHDRWESDDDSDIFSKAQKPSVKVSSSKDAPPIGVSKKKNVDLFDDDESEDDLFSNKAKSIKPTRDIKSNSMKNVKTPVSMPENSQPTPAMRKSTPFSDVNSQADEEDDLFSGKGLFSSNKSGLSHNLFTDDLFSSDSSGIFSNTTSSIQKPRSEESSGSSKNTSDSLFSSVDSSNSLFSTSESSAKSNIKSKKVVEKDLFSDEGDLFGNLNSGDDLFGAFPAPKKNENPSKVKEQSTTSAISKPLSKNIFGDDETDDLFGYSISSSSSVERKVVENDSLFSDKQSNNLISGIVSTKAVKQAPDNDDDDDLFTSNKQPDGRNFVQHSKSHAGLKSRKNLNRQSLFESDSDDDLFSSPQGSLSSRKSLQPLTAESKNERDKKQGSSLPNKEQSSSKVSKTDFSSIFSDNFSEGSNYLTSHKVSAVNKSNDFFEEDKDILF</sequence>
<evidence type="ECO:0000313" key="2">
    <source>
        <dbReference type="EMBL" id="JAS89281.1"/>
    </source>
</evidence>
<evidence type="ECO:0008006" key="3">
    <source>
        <dbReference type="Google" id="ProtNLM"/>
    </source>
</evidence>
<feature type="non-terminal residue" evidence="2">
    <location>
        <position position="828"/>
    </location>
</feature>
<proteinExistence type="predicted"/>
<feature type="region of interest" description="Disordered" evidence="1">
    <location>
        <begin position="608"/>
        <end position="644"/>
    </location>
</feature>
<dbReference type="EMBL" id="GECU01018425">
    <property type="protein sequence ID" value="JAS89281.1"/>
    <property type="molecule type" value="Transcribed_RNA"/>
</dbReference>
<feature type="region of interest" description="Disordered" evidence="1">
    <location>
        <begin position="227"/>
        <end position="326"/>
    </location>
</feature>
<feature type="compositionally biased region" description="Polar residues" evidence="1">
    <location>
        <begin position="746"/>
        <end position="762"/>
    </location>
</feature>
<feature type="compositionally biased region" description="Polar residues" evidence="1">
    <location>
        <begin position="530"/>
        <end position="540"/>
    </location>
</feature>
<dbReference type="AlphaFoldDB" id="A0A1B6IQS9"/>
<feature type="region of interest" description="Disordered" evidence="1">
    <location>
        <begin position="177"/>
        <end position="212"/>
    </location>
</feature>
<evidence type="ECO:0000256" key="1">
    <source>
        <dbReference type="SAM" id="MobiDB-lite"/>
    </source>
</evidence>
<feature type="region of interest" description="Disordered" evidence="1">
    <location>
        <begin position="682"/>
        <end position="788"/>
    </location>
</feature>
<feature type="compositionally biased region" description="Basic and acidic residues" evidence="1">
    <location>
        <begin position="614"/>
        <end position="624"/>
    </location>
</feature>
<feature type="compositionally biased region" description="Basic and acidic residues" evidence="1">
    <location>
        <begin position="375"/>
        <end position="394"/>
    </location>
</feature>
<protein>
    <recommendedName>
        <fullName evidence="3">FAM21/CAPZIP domain-containing protein</fullName>
    </recommendedName>
</protein>
<feature type="compositionally biased region" description="Acidic residues" evidence="1">
    <location>
        <begin position="432"/>
        <end position="442"/>
    </location>
</feature>